<reference evidence="3 4" key="1">
    <citation type="journal article" date="2015" name="Nature">
        <title>rRNA introns, odd ribosomes, and small enigmatic genomes across a large radiation of phyla.</title>
        <authorList>
            <person name="Brown C.T."/>
            <person name="Hug L.A."/>
            <person name="Thomas B.C."/>
            <person name="Sharon I."/>
            <person name="Castelle C.J."/>
            <person name="Singh A."/>
            <person name="Wilkins M.J."/>
            <person name="Williams K.H."/>
            <person name="Banfield J.F."/>
        </authorList>
    </citation>
    <scope>NUCLEOTIDE SEQUENCE [LARGE SCALE GENOMIC DNA]</scope>
</reference>
<evidence type="ECO:0000256" key="2">
    <source>
        <dbReference type="SAM" id="SignalP"/>
    </source>
</evidence>
<name>A0A0G0PU42_9BACT</name>
<dbReference type="AlphaFoldDB" id="A0A0G0PU42"/>
<evidence type="ECO:0000256" key="1">
    <source>
        <dbReference type="SAM" id="MobiDB-lite"/>
    </source>
</evidence>
<feature type="chain" id="PRO_5002534035" evidence="2">
    <location>
        <begin position="20"/>
        <end position="79"/>
    </location>
</feature>
<comment type="caution">
    <text evidence="3">The sequence shown here is derived from an EMBL/GenBank/DDBJ whole genome shotgun (WGS) entry which is preliminary data.</text>
</comment>
<gene>
    <name evidence="3" type="ORF">UT64_C0054G0012</name>
</gene>
<feature type="compositionally biased region" description="Basic and acidic residues" evidence="1">
    <location>
        <begin position="35"/>
        <end position="53"/>
    </location>
</feature>
<keyword evidence="2" id="KW-0732">Signal</keyword>
<feature type="signal peptide" evidence="2">
    <location>
        <begin position="1"/>
        <end position="19"/>
    </location>
</feature>
<evidence type="ECO:0000313" key="3">
    <source>
        <dbReference type="EMBL" id="KKR31669.1"/>
    </source>
</evidence>
<feature type="region of interest" description="Disordered" evidence="1">
    <location>
        <begin position="34"/>
        <end position="58"/>
    </location>
</feature>
<organism evidence="3 4">
    <name type="scientific">Candidatus Falkowbacteria bacterium GW2011_GWF2_39_8</name>
    <dbReference type="NCBI Taxonomy" id="1618642"/>
    <lineage>
        <taxon>Bacteria</taxon>
        <taxon>Candidatus Falkowiibacteriota</taxon>
    </lineage>
</organism>
<evidence type="ECO:0000313" key="4">
    <source>
        <dbReference type="Proteomes" id="UP000034137"/>
    </source>
</evidence>
<sequence>MKTLISIFLLCLSAVPVLAGPDLNLGVTRATAAAQKDKAGMSKETNPPRDTKKIRQSGTEHPVFTVTFDKEMKVKVLPK</sequence>
<proteinExistence type="predicted"/>
<dbReference type="EMBL" id="LBXO01000054">
    <property type="protein sequence ID" value="KKR31669.1"/>
    <property type="molecule type" value="Genomic_DNA"/>
</dbReference>
<accession>A0A0G0PU42</accession>
<dbReference type="Proteomes" id="UP000034137">
    <property type="component" value="Unassembled WGS sequence"/>
</dbReference>
<protein>
    <submittedName>
        <fullName evidence="3">Uncharacterized protein</fullName>
    </submittedName>
</protein>